<dbReference type="RefSeq" id="XP_007753023.1">
    <property type="nucleotide sequence ID" value="XM_007754833.1"/>
</dbReference>
<evidence type="ECO:0000256" key="5">
    <source>
        <dbReference type="ARBA" id="ARBA00023159"/>
    </source>
</evidence>
<keyword evidence="5 10" id="KW-0010">Activator</keyword>
<comment type="similarity">
    <text evidence="2 10">Belongs to the Mediator complex subunit 14 family.</text>
</comment>
<dbReference type="Pfam" id="PF26204">
    <property type="entry name" value="Med14_fung"/>
    <property type="match status" value="1"/>
</dbReference>
<proteinExistence type="inferred from homology"/>
<organism evidence="13 14">
    <name type="scientific">Cladophialophora yegresii CBS 114405</name>
    <dbReference type="NCBI Taxonomy" id="1182544"/>
    <lineage>
        <taxon>Eukaryota</taxon>
        <taxon>Fungi</taxon>
        <taxon>Dikarya</taxon>
        <taxon>Ascomycota</taxon>
        <taxon>Pezizomycotina</taxon>
        <taxon>Eurotiomycetes</taxon>
        <taxon>Chaetothyriomycetidae</taxon>
        <taxon>Chaetothyriales</taxon>
        <taxon>Herpotrichiellaceae</taxon>
        <taxon>Cladophialophora</taxon>
    </lineage>
</organism>
<evidence type="ECO:0000256" key="1">
    <source>
        <dbReference type="ARBA" id="ARBA00004123"/>
    </source>
</evidence>
<reference evidence="13 14" key="1">
    <citation type="submission" date="2013-03" db="EMBL/GenBank/DDBJ databases">
        <title>The Genome Sequence of Cladophialophora yegresii CBS 114405.</title>
        <authorList>
            <consortium name="The Broad Institute Genomics Platform"/>
            <person name="Cuomo C."/>
            <person name="de Hoog S."/>
            <person name="Gorbushina A."/>
            <person name="Walker B."/>
            <person name="Young S.K."/>
            <person name="Zeng Q."/>
            <person name="Gargeya S."/>
            <person name="Fitzgerald M."/>
            <person name="Haas B."/>
            <person name="Abouelleil A."/>
            <person name="Allen A.W."/>
            <person name="Alvarado L."/>
            <person name="Arachchi H.M."/>
            <person name="Berlin A.M."/>
            <person name="Chapman S.B."/>
            <person name="Gainer-Dewar J."/>
            <person name="Goldberg J."/>
            <person name="Griggs A."/>
            <person name="Gujja S."/>
            <person name="Hansen M."/>
            <person name="Howarth C."/>
            <person name="Imamovic A."/>
            <person name="Ireland A."/>
            <person name="Larimer J."/>
            <person name="McCowan C."/>
            <person name="Murphy C."/>
            <person name="Pearson M."/>
            <person name="Poon T.W."/>
            <person name="Priest M."/>
            <person name="Roberts A."/>
            <person name="Saif S."/>
            <person name="Shea T."/>
            <person name="Sisk P."/>
            <person name="Sykes S."/>
            <person name="Wortman J."/>
            <person name="Nusbaum C."/>
            <person name="Birren B."/>
        </authorList>
    </citation>
    <scope>NUCLEOTIDE SEQUENCE [LARGE SCALE GENOMIC DNA]</scope>
    <source>
        <strain evidence="13 14">CBS 114405</strain>
    </source>
</reference>
<feature type="region of interest" description="Disordered" evidence="11">
    <location>
        <begin position="707"/>
        <end position="738"/>
    </location>
</feature>
<dbReference type="InterPro" id="IPR013947">
    <property type="entry name" value="Mediator_Med14"/>
</dbReference>
<evidence type="ECO:0000256" key="6">
    <source>
        <dbReference type="ARBA" id="ARBA00023163"/>
    </source>
</evidence>
<dbReference type="HOGENOM" id="CLU_003573_1_1_1"/>
<dbReference type="InterPro" id="IPR055122">
    <property type="entry name" value="Med14_N"/>
</dbReference>
<dbReference type="GO" id="GO:0006357">
    <property type="term" value="P:regulation of transcription by RNA polymerase II"/>
    <property type="evidence" value="ECO:0007669"/>
    <property type="project" value="InterPro"/>
</dbReference>
<dbReference type="EMBL" id="AMGW01000001">
    <property type="protein sequence ID" value="EXJ64456.1"/>
    <property type="molecule type" value="Genomic_DNA"/>
</dbReference>
<dbReference type="PANTHER" id="PTHR12809:SF2">
    <property type="entry name" value="MEDIATOR OF RNA POLYMERASE II TRANSCRIPTION SUBUNIT 14"/>
    <property type="match status" value="1"/>
</dbReference>
<feature type="compositionally biased region" description="Low complexity" evidence="11">
    <location>
        <begin position="30"/>
        <end position="39"/>
    </location>
</feature>
<evidence type="ECO:0000256" key="10">
    <source>
        <dbReference type="RuleBase" id="RU365082"/>
    </source>
</evidence>
<feature type="compositionally biased region" description="Low complexity" evidence="11">
    <location>
        <begin position="1104"/>
        <end position="1134"/>
    </location>
</feature>
<feature type="compositionally biased region" description="Polar residues" evidence="11">
    <location>
        <begin position="1094"/>
        <end position="1103"/>
    </location>
</feature>
<feature type="region of interest" description="Disordered" evidence="11">
    <location>
        <begin position="1076"/>
        <end position="1169"/>
    </location>
</feature>
<gene>
    <name evidence="13" type="ORF">A1O7_00792</name>
</gene>
<dbReference type="OrthoDB" id="205099at2759"/>
<protein>
    <recommendedName>
        <fullName evidence="3 10">Mediator of RNA polymerase II transcription subunit 14</fullName>
    </recommendedName>
    <alternativeName>
        <fullName evidence="9 10">Mediator complex subunit 14</fullName>
    </alternativeName>
</protein>
<feature type="region of interest" description="Disordered" evidence="11">
    <location>
        <begin position="1"/>
        <end position="75"/>
    </location>
</feature>
<dbReference type="VEuPathDB" id="FungiDB:A1O7_00792"/>
<evidence type="ECO:0000256" key="7">
    <source>
        <dbReference type="ARBA" id="ARBA00023242"/>
    </source>
</evidence>
<dbReference type="STRING" id="1182544.W9WIM1"/>
<feature type="domain" description="Mediator complex subunit MED14 N-terminal" evidence="12">
    <location>
        <begin position="92"/>
        <end position="300"/>
    </location>
</feature>
<evidence type="ECO:0000256" key="9">
    <source>
        <dbReference type="ARBA" id="ARBA00032007"/>
    </source>
</evidence>
<keyword evidence="4 10" id="KW-0805">Transcription regulation</keyword>
<evidence type="ECO:0000256" key="2">
    <source>
        <dbReference type="ARBA" id="ARBA00007813"/>
    </source>
</evidence>
<evidence type="ECO:0000256" key="4">
    <source>
        <dbReference type="ARBA" id="ARBA00023015"/>
    </source>
</evidence>
<comment type="subunit">
    <text evidence="10">Component of the Mediator complex.</text>
</comment>
<keyword evidence="7 10" id="KW-0539">Nucleus</keyword>
<feature type="compositionally biased region" description="Polar residues" evidence="11">
    <location>
        <begin position="10"/>
        <end position="29"/>
    </location>
</feature>
<dbReference type="GO" id="GO:0016592">
    <property type="term" value="C:mediator complex"/>
    <property type="evidence" value="ECO:0007669"/>
    <property type="project" value="UniProtKB-UniRule"/>
</dbReference>
<evidence type="ECO:0000313" key="13">
    <source>
        <dbReference type="EMBL" id="EXJ64456.1"/>
    </source>
</evidence>
<evidence type="ECO:0000256" key="8">
    <source>
        <dbReference type="ARBA" id="ARBA00025687"/>
    </source>
</evidence>
<dbReference type="PANTHER" id="PTHR12809">
    <property type="entry name" value="MEDIATOR COMPLEX SUBUNIT"/>
    <property type="match status" value="1"/>
</dbReference>
<keyword evidence="14" id="KW-1185">Reference proteome</keyword>
<dbReference type="eggNOG" id="KOG1875">
    <property type="taxonomic scope" value="Eukaryota"/>
</dbReference>
<dbReference type="GO" id="GO:0070847">
    <property type="term" value="C:core mediator complex"/>
    <property type="evidence" value="ECO:0007669"/>
    <property type="project" value="TreeGrafter"/>
</dbReference>
<evidence type="ECO:0000259" key="12">
    <source>
        <dbReference type="Pfam" id="PF08638"/>
    </source>
</evidence>
<comment type="caution">
    <text evidence="13">The sequence shown here is derived from an EMBL/GenBank/DDBJ whole genome shotgun (WGS) entry which is preliminary data.</text>
</comment>
<keyword evidence="6 10" id="KW-0804">Transcription</keyword>
<dbReference type="AlphaFoldDB" id="W9WIM1"/>
<dbReference type="GO" id="GO:0003712">
    <property type="term" value="F:transcription coregulator activity"/>
    <property type="evidence" value="ECO:0007669"/>
    <property type="project" value="UniProtKB-UniRule"/>
</dbReference>
<sequence length="1169" mass="128744">MNGERPTVNGAHTANGTHRSVTDSSSSANPLKPGLLPQNLLPPPPPPSLDRQENGDAWSNRWDDGGAGHAAASNQTHAPPEILSLISQDSYLPMAALISRASQTCWNGLSDLVEQLALLSVPDLPPEQAKLMPNGFTNNQSKANLDKKDKIFKFANERKADFIKLLVLLQWSKNVDEVSKTISINYWLMLRRQAYWGAIASMATLKQESSNFQIPNPDLKTAAEVLSTGKVANFPRLGYIAQPDLSTRQILRVLKTLNQALSVRLALWDNLPPQLRSFRVHDGRATFSVPYEFELDVSTLDESLESPLRMVDLRLSFQPCPHLPDGLRSEIELLANSNIDQGGLARCYEFLHELALSYKLAEFHKQAIELSRNQWVGNLRAELVRRNLVVQYWPERHGGKSWVEIGIASGRGKQRAVDMEPHSSLEIKCTLHGKRAESLRLHLNESVLCFEDILRQVIAQHSTQILDTIYDKLVSRPLFADAELSLEQSLSHDDPEVCSLVMQLSRSSQLQLKVDPVTGLIMVSPVTERAERLQFEVNRVQSVADEVVSKLLNFRCSVRESSVLAGISGARWEALRSFKFTQAEIKSLFGRPVVKINIFRQSQWGLEYSLAVTHGQDGDHWWLLQQVPLGASSSQSRYKVLRNQGIGASEELSSAYFDCLADYSMGLICIQRNADFFTEKKENFGLRPFPAFDRHYELPELSFDLDMARPSPSGQSSSAGAADSTPTTPKASDVPAEDASLQRNVQVRFGGVDRSDLRVVTVAHYQTQASSAVLGHLDKSVLDAGVKLNPEDRTVIIRVETPMAEAAIPQIVAKVLDLEKVVSTVEQIHCLLGLRLKRISNSTISMVYHQEALTELGLNIILTSGSPAPRLEFLPPQVNPHQILAQAYTKTFAANRAPFATTMRNLLTSLTATLPLLTILHTLQQGHEFASKPGQQQPPAEPGDHVRVHLLARTETQFAVQYFTPAGQAPNDVKNDSAPQLLARFEILSEANHSGKAGWLVRPALEEFQSYSRPSYSSPDLAAKVKQEIFSQRPAGQSTWFLLDRGAWCTVDHPEPLLKALHDVVWNWAKQAKMSAGNAGSKEDSNKGKGAQGGSNANNPSVTNGANNRGPGPAKGAPGRQQAANNAMPNGANMKVQRPPVNGPGGKPAPNNAKTNARNPQGRDVITLD</sequence>
<accession>W9WIM1</accession>
<dbReference type="Proteomes" id="UP000019473">
    <property type="component" value="Unassembled WGS sequence"/>
</dbReference>
<comment type="function">
    <text evidence="8 10">Component of the Mediator complex, a coactivator involved in the regulated transcription of nearly all RNA polymerase II-dependent genes. Mediator functions as a bridge to convey information from gene-specific regulatory proteins to the basal RNA polymerase II transcription machinery. Mediator is recruited to promoters by direct interactions with regulatory proteins and serves as a scaffold for the assembly of a functional preinitiation complex with RNA polymerase II and the general transcription factors.</text>
</comment>
<comment type="subcellular location">
    <subcellularLocation>
        <location evidence="1 10">Nucleus</location>
    </subcellularLocation>
</comment>
<evidence type="ECO:0000313" key="14">
    <source>
        <dbReference type="Proteomes" id="UP000019473"/>
    </source>
</evidence>
<dbReference type="Pfam" id="PF08638">
    <property type="entry name" value="Med14"/>
    <property type="match status" value="1"/>
</dbReference>
<name>W9WIM1_9EURO</name>
<feature type="compositionally biased region" description="Low complexity" evidence="11">
    <location>
        <begin position="708"/>
        <end position="724"/>
    </location>
</feature>
<evidence type="ECO:0000256" key="3">
    <source>
        <dbReference type="ARBA" id="ARBA00019619"/>
    </source>
</evidence>
<evidence type="ECO:0000256" key="11">
    <source>
        <dbReference type="SAM" id="MobiDB-lite"/>
    </source>
</evidence>
<dbReference type="GeneID" id="19175408"/>